<comment type="caution">
    <text evidence="1">The sequence shown here is derived from an EMBL/GenBank/DDBJ whole genome shotgun (WGS) entry which is preliminary data.</text>
</comment>
<name>A0A849BMQ7_9ACTN</name>
<keyword evidence="2" id="KW-1185">Reference proteome</keyword>
<evidence type="ECO:0000313" key="2">
    <source>
        <dbReference type="Proteomes" id="UP000555552"/>
    </source>
</evidence>
<gene>
    <name evidence="1" type="ORF">HLB09_05895</name>
</gene>
<dbReference type="AlphaFoldDB" id="A0A849BMQ7"/>
<accession>A0A849BMQ7</accession>
<protein>
    <submittedName>
        <fullName evidence="1">Uncharacterized protein</fullName>
    </submittedName>
</protein>
<sequence>GAPGVEAVTVKPGGALRTASPWLIHTLCVAGWPSSRTLRRAWATALEAARPGAHAAVVDTTVARGALPLRVASRAACALGGVDVAAHPWRAVEEELDDVRSVTLARGHVEVRAGVLPRRT</sequence>
<reference evidence="1 2" key="1">
    <citation type="submission" date="2020-05" db="EMBL/GenBank/DDBJ databases">
        <title>MicrobeNet Type strains.</title>
        <authorList>
            <person name="Nicholson A.C."/>
        </authorList>
    </citation>
    <scope>NUCLEOTIDE SEQUENCE [LARGE SCALE GENOMIC DNA]</scope>
    <source>
        <strain evidence="1 2">JCM 14547</strain>
    </source>
</reference>
<feature type="non-terminal residue" evidence="1">
    <location>
        <position position="1"/>
    </location>
</feature>
<proteinExistence type="predicted"/>
<evidence type="ECO:0000313" key="1">
    <source>
        <dbReference type="EMBL" id="NNH22633.1"/>
    </source>
</evidence>
<dbReference type="EMBL" id="JABEMA010000055">
    <property type="protein sequence ID" value="NNH22633.1"/>
    <property type="molecule type" value="Genomic_DNA"/>
</dbReference>
<organism evidence="1 2">
    <name type="scientific">Pseudokineococcus marinus</name>
    <dbReference type="NCBI Taxonomy" id="351215"/>
    <lineage>
        <taxon>Bacteria</taxon>
        <taxon>Bacillati</taxon>
        <taxon>Actinomycetota</taxon>
        <taxon>Actinomycetes</taxon>
        <taxon>Kineosporiales</taxon>
        <taxon>Kineosporiaceae</taxon>
        <taxon>Pseudokineococcus</taxon>
    </lineage>
</organism>
<dbReference type="Proteomes" id="UP000555552">
    <property type="component" value="Unassembled WGS sequence"/>
</dbReference>